<evidence type="ECO:0000313" key="1">
    <source>
        <dbReference type="EMBL" id="TWU36061.1"/>
    </source>
</evidence>
<dbReference type="AlphaFoldDB" id="A0A5C6DKB0"/>
<comment type="caution">
    <text evidence="1">The sequence shown here is derived from an EMBL/GenBank/DDBJ whole genome shotgun (WGS) entry which is preliminary data.</text>
</comment>
<dbReference type="EMBL" id="SJPV01000006">
    <property type="protein sequence ID" value="TWU36061.1"/>
    <property type="molecule type" value="Genomic_DNA"/>
</dbReference>
<organism evidence="1 2">
    <name type="scientific">Novipirellula artificiosorum</name>
    <dbReference type="NCBI Taxonomy" id="2528016"/>
    <lineage>
        <taxon>Bacteria</taxon>
        <taxon>Pseudomonadati</taxon>
        <taxon>Planctomycetota</taxon>
        <taxon>Planctomycetia</taxon>
        <taxon>Pirellulales</taxon>
        <taxon>Pirellulaceae</taxon>
        <taxon>Novipirellula</taxon>
    </lineage>
</organism>
<sequence>MQLFHRVVKGNSKRPLDDLKTSVTKARVANRSPRFSKSVLNDDFVERELSGLGSSVFGTFADGDHGAHHVIIGQIAHAAVQQGCRDMFGVACTRTLRTSHSMNRGRLC</sequence>
<gene>
    <name evidence="1" type="ORF">Poly41_38140</name>
</gene>
<reference evidence="1 2" key="1">
    <citation type="submission" date="2019-02" db="EMBL/GenBank/DDBJ databases">
        <title>Deep-cultivation of Planctomycetes and their phenomic and genomic characterization uncovers novel biology.</title>
        <authorList>
            <person name="Wiegand S."/>
            <person name="Jogler M."/>
            <person name="Boedeker C."/>
            <person name="Pinto D."/>
            <person name="Vollmers J."/>
            <person name="Rivas-Marin E."/>
            <person name="Kohn T."/>
            <person name="Peeters S.H."/>
            <person name="Heuer A."/>
            <person name="Rast P."/>
            <person name="Oberbeckmann S."/>
            <person name="Bunk B."/>
            <person name="Jeske O."/>
            <person name="Meyerdierks A."/>
            <person name="Storesund J.E."/>
            <person name="Kallscheuer N."/>
            <person name="Luecker S."/>
            <person name="Lage O.M."/>
            <person name="Pohl T."/>
            <person name="Merkel B.J."/>
            <person name="Hornburger P."/>
            <person name="Mueller R.-W."/>
            <person name="Bruemmer F."/>
            <person name="Labrenz M."/>
            <person name="Spormann A.M."/>
            <person name="Op Den Camp H."/>
            <person name="Overmann J."/>
            <person name="Amann R."/>
            <person name="Jetten M.S.M."/>
            <person name="Mascher T."/>
            <person name="Medema M.H."/>
            <person name="Devos D.P."/>
            <person name="Kaster A.-K."/>
            <person name="Ovreas L."/>
            <person name="Rohde M."/>
            <person name="Galperin M.Y."/>
            <person name="Jogler C."/>
        </authorList>
    </citation>
    <scope>NUCLEOTIDE SEQUENCE [LARGE SCALE GENOMIC DNA]</scope>
    <source>
        <strain evidence="1 2">Poly41</strain>
    </source>
</reference>
<evidence type="ECO:0000313" key="2">
    <source>
        <dbReference type="Proteomes" id="UP000319143"/>
    </source>
</evidence>
<name>A0A5C6DKB0_9BACT</name>
<dbReference type="Proteomes" id="UP000319143">
    <property type="component" value="Unassembled WGS sequence"/>
</dbReference>
<keyword evidence="2" id="KW-1185">Reference proteome</keyword>
<accession>A0A5C6DKB0</accession>
<proteinExistence type="predicted"/>
<protein>
    <submittedName>
        <fullName evidence="1">Uncharacterized protein</fullName>
    </submittedName>
</protein>